<dbReference type="PANTHER" id="PTHR48063:SF97">
    <property type="entry name" value="DISEASE RESISTANCE FAMILY PROTEIN _ LRR FAMILY PROTEIN"/>
    <property type="match status" value="1"/>
</dbReference>
<dbReference type="InterPro" id="IPR046956">
    <property type="entry name" value="RLP23-like"/>
</dbReference>
<keyword evidence="5" id="KW-0472">Membrane</keyword>
<dbReference type="PANTHER" id="PTHR48063">
    <property type="entry name" value="LRR RECEPTOR-LIKE KINASE"/>
    <property type="match status" value="1"/>
</dbReference>
<dbReference type="SUPFAM" id="SSF52058">
    <property type="entry name" value="L domain-like"/>
    <property type="match status" value="1"/>
</dbReference>
<comment type="subcellular location">
    <subcellularLocation>
        <location evidence="1">Membrane</location>
        <topology evidence="1">Single-pass type I membrane protein</topology>
    </subcellularLocation>
</comment>
<dbReference type="EMBL" id="PKMF04000289">
    <property type="protein sequence ID" value="KAK7839206.1"/>
    <property type="molecule type" value="Genomic_DNA"/>
</dbReference>
<evidence type="ECO:0000313" key="8">
    <source>
        <dbReference type="EMBL" id="KAK7839206.1"/>
    </source>
</evidence>
<evidence type="ECO:0000313" key="9">
    <source>
        <dbReference type="Proteomes" id="UP000237347"/>
    </source>
</evidence>
<accession>A0AAW0KKV3</accession>
<name>A0AAW0KKV3_QUESU</name>
<sequence>MVQFLCPYGKNDLGGLYLRSNKLSGGLPHHWNESQLLWVVDISYNNLSGKISSSTGFLSSLHVLVLSNNNLYGEIPSSLQNCSFVSIDLSGNHLSGILPSRKGSEVKILHLRSNQFSGIIPQQWCNLPVLHILDLAQNNLFGRIPNCLGNFTALIYGNGIIWPSFYVNYVEKAIIVTKGRELEYGSTLQFVTSIDISWNNLIGGIPDKITSLIALNTLNLSRNHLTGNVPKNIGNM</sequence>
<gene>
    <name evidence="8" type="primary">EIX2_185</name>
    <name evidence="8" type="ORF">CFP56_018655</name>
</gene>
<dbReference type="InterPro" id="IPR001611">
    <property type="entry name" value="Leu-rich_rpt"/>
</dbReference>
<dbReference type="AlphaFoldDB" id="A0AAW0KKV3"/>
<evidence type="ECO:0000256" key="3">
    <source>
        <dbReference type="ARBA" id="ARBA00022729"/>
    </source>
</evidence>
<evidence type="ECO:0000256" key="2">
    <source>
        <dbReference type="ARBA" id="ARBA00022692"/>
    </source>
</evidence>
<evidence type="ECO:0000256" key="4">
    <source>
        <dbReference type="ARBA" id="ARBA00022989"/>
    </source>
</evidence>
<evidence type="ECO:0000256" key="5">
    <source>
        <dbReference type="ARBA" id="ARBA00023136"/>
    </source>
</evidence>
<dbReference type="Pfam" id="PF00560">
    <property type="entry name" value="LRR_1"/>
    <property type="match status" value="6"/>
</dbReference>
<evidence type="ECO:0000256" key="1">
    <source>
        <dbReference type="ARBA" id="ARBA00004479"/>
    </source>
</evidence>
<proteinExistence type="predicted"/>
<keyword evidence="4" id="KW-1133">Transmembrane helix</keyword>
<keyword evidence="9" id="KW-1185">Reference proteome</keyword>
<keyword evidence="3" id="KW-0732">Signal</keyword>
<evidence type="ECO:0000256" key="7">
    <source>
        <dbReference type="ARBA" id="ARBA00023180"/>
    </source>
</evidence>
<dbReference type="InterPro" id="IPR032675">
    <property type="entry name" value="LRR_dom_sf"/>
</dbReference>
<dbReference type="Gene3D" id="3.80.10.10">
    <property type="entry name" value="Ribonuclease Inhibitor"/>
    <property type="match status" value="1"/>
</dbReference>
<keyword evidence="7" id="KW-0325">Glycoprotein</keyword>
<protein>
    <submittedName>
        <fullName evidence="8">Receptor-like protein eix2</fullName>
    </submittedName>
</protein>
<reference evidence="8 9" key="1">
    <citation type="journal article" date="2018" name="Sci. Data">
        <title>The draft genome sequence of cork oak.</title>
        <authorList>
            <person name="Ramos A.M."/>
            <person name="Usie A."/>
            <person name="Barbosa P."/>
            <person name="Barros P.M."/>
            <person name="Capote T."/>
            <person name="Chaves I."/>
            <person name="Simoes F."/>
            <person name="Abreu I."/>
            <person name="Carrasquinho I."/>
            <person name="Faro C."/>
            <person name="Guimaraes J.B."/>
            <person name="Mendonca D."/>
            <person name="Nobrega F."/>
            <person name="Rodrigues L."/>
            <person name="Saibo N.J.M."/>
            <person name="Varela M.C."/>
            <person name="Egas C."/>
            <person name="Matos J."/>
            <person name="Miguel C.M."/>
            <person name="Oliveira M.M."/>
            <person name="Ricardo C.P."/>
            <person name="Goncalves S."/>
        </authorList>
    </citation>
    <scope>NUCLEOTIDE SEQUENCE [LARGE SCALE GENOMIC DNA]</scope>
    <source>
        <strain evidence="9">cv. HL8</strain>
    </source>
</reference>
<evidence type="ECO:0000256" key="6">
    <source>
        <dbReference type="ARBA" id="ARBA00023170"/>
    </source>
</evidence>
<keyword evidence="6" id="KW-0675">Receptor</keyword>
<dbReference type="Proteomes" id="UP000237347">
    <property type="component" value="Unassembled WGS sequence"/>
</dbReference>
<keyword evidence="2" id="KW-0812">Transmembrane</keyword>
<dbReference type="GO" id="GO:0016020">
    <property type="term" value="C:membrane"/>
    <property type="evidence" value="ECO:0007669"/>
    <property type="project" value="UniProtKB-SubCell"/>
</dbReference>
<comment type="caution">
    <text evidence="8">The sequence shown here is derived from an EMBL/GenBank/DDBJ whole genome shotgun (WGS) entry which is preliminary data.</text>
</comment>
<organism evidence="8 9">
    <name type="scientific">Quercus suber</name>
    <name type="common">Cork oak</name>
    <dbReference type="NCBI Taxonomy" id="58331"/>
    <lineage>
        <taxon>Eukaryota</taxon>
        <taxon>Viridiplantae</taxon>
        <taxon>Streptophyta</taxon>
        <taxon>Embryophyta</taxon>
        <taxon>Tracheophyta</taxon>
        <taxon>Spermatophyta</taxon>
        <taxon>Magnoliopsida</taxon>
        <taxon>eudicotyledons</taxon>
        <taxon>Gunneridae</taxon>
        <taxon>Pentapetalae</taxon>
        <taxon>rosids</taxon>
        <taxon>fabids</taxon>
        <taxon>Fagales</taxon>
        <taxon>Fagaceae</taxon>
        <taxon>Quercus</taxon>
    </lineage>
</organism>